<feature type="region of interest" description="Disordered" evidence="1">
    <location>
        <begin position="1"/>
        <end position="165"/>
    </location>
</feature>
<comment type="caution">
    <text evidence="2">The sequence shown here is derived from an EMBL/GenBank/DDBJ whole genome shotgun (WGS) entry which is preliminary data.</text>
</comment>
<proteinExistence type="predicted"/>
<feature type="region of interest" description="Disordered" evidence="1">
    <location>
        <begin position="178"/>
        <end position="234"/>
    </location>
</feature>
<evidence type="ECO:0000313" key="2">
    <source>
        <dbReference type="EMBL" id="KAJ7624878.1"/>
    </source>
</evidence>
<feature type="compositionally biased region" description="Polar residues" evidence="1">
    <location>
        <begin position="51"/>
        <end position="71"/>
    </location>
</feature>
<feature type="compositionally biased region" description="Basic and acidic residues" evidence="1">
    <location>
        <begin position="223"/>
        <end position="234"/>
    </location>
</feature>
<feature type="region of interest" description="Disordered" evidence="1">
    <location>
        <begin position="255"/>
        <end position="294"/>
    </location>
</feature>
<keyword evidence="3" id="KW-1185">Reference proteome</keyword>
<dbReference type="EMBL" id="JARKIF010000013">
    <property type="protein sequence ID" value="KAJ7624878.1"/>
    <property type="molecule type" value="Genomic_DNA"/>
</dbReference>
<protein>
    <recommendedName>
        <fullName evidence="4">Extracellular mutant protein 11 C-terminal domain-containing protein</fullName>
    </recommendedName>
</protein>
<evidence type="ECO:0000313" key="3">
    <source>
        <dbReference type="Proteomes" id="UP001221142"/>
    </source>
</evidence>
<reference evidence="2" key="1">
    <citation type="submission" date="2023-03" db="EMBL/GenBank/DDBJ databases">
        <title>Massive genome expansion in bonnet fungi (Mycena s.s.) driven by repeated elements and novel gene families across ecological guilds.</title>
        <authorList>
            <consortium name="Lawrence Berkeley National Laboratory"/>
            <person name="Harder C.B."/>
            <person name="Miyauchi S."/>
            <person name="Viragh M."/>
            <person name="Kuo A."/>
            <person name="Thoen E."/>
            <person name="Andreopoulos B."/>
            <person name="Lu D."/>
            <person name="Skrede I."/>
            <person name="Drula E."/>
            <person name="Henrissat B."/>
            <person name="Morin E."/>
            <person name="Kohler A."/>
            <person name="Barry K."/>
            <person name="LaButti K."/>
            <person name="Morin E."/>
            <person name="Salamov A."/>
            <person name="Lipzen A."/>
            <person name="Mereny Z."/>
            <person name="Hegedus B."/>
            <person name="Baldrian P."/>
            <person name="Stursova M."/>
            <person name="Weitz H."/>
            <person name="Taylor A."/>
            <person name="Grigoriev I.V."/>
            <person name="Nagy L.G."/>
            <person name="Martin F."/>
            <person name="Kauserud H."/>
        </authorList>
    </citation>
    <scope>NUCLEOTIDE SEQUENCE</scope>
    <source>
        <strain evidence="2">9284</strain>
    </source>
</reference>
<name>A0AAD7FHW0_9AGAR</name>
<gene>
    <name evidence="2" type="ORF">FB45DRAFT_1061030</name>
</gene>
<feature type="compositionally biased region" description="Polar residues" evidence="1">
    <location>
        <begin position="80"/>
        <end position="95"/>
    </location>
</feature>
<dbReference type="AlphaFoldDB" id="A0AAD7FHW0"/>
<evidence type="ECO:0000256" key="1">
    <source>
        <dbReference type="SAM" id="MobiDB-lite"/>
    </source>
</evidence>
<accession>A0AAD7FHW0</accession>
<feature type="compositionally biased region" description="Low complexity" evidence="1">
    <location>
        <begin position="13"/>
        <end position="23"/>
    </location>
</feature>
<sequence>MSARMPFVPGGAPRPTTASPSTPQFVADPSNPLNGGPIAPESTDNRPLNIGSLTKSNRSQTPASRRPSLQSAAAAHIPRPSTSDPHTKPKSSTVPNHRLHSHLSSSHGIIAPTPVQGRATPSLFSNSASFKTPALPSSRASPHQLPVANDQINGDQSHDENVSPNPLFRVKILPEQPGPHRIVFGARPVTDLTQDEDDEEIYENHEPEEEGAQSRNRTKRRRSDMDKEAEEERYAKRFKSHEEVVDRRVVNENIYSDGNDMYGRHSSPHQGVDHQHQHQQQQLPRHAHHTGRVPLPPQFASGYPHSQHNASGMPMPQHANPQHTADLERLLQLFKMENVDLRIEGRIEKYERSSEKWKTCTREEWLAGADELSANFGKIFDDIKAHMSKKFEVFASCEGRIKQQHQTLKERDGVLESVRGRLVAEGGHVLGS</sequence>
<feature type="compositionally biased region" description="Acidic residues" evidence="1">
    <location>
        <begin position="193"/>
        <end position="211"/>
    </location>
</feature>
<dbReference type="Proteomes" id="UP001221142">
    <property type="component" value="Unassembled WGS sequence"/>
</dbReference>
<organism evidence="2 3">
    <name type="scientific">Roridomyces roridus</name>
    <dbReference type="NCBI Taxonomy" id="1738132"/>
    <lineage>
        <taxon>Eukaryota</taxon>
        <taxon>Fungi</taxon>
        <taxon>Dikarya</taxon>
        <taxon>Basidiomycota</taxon>
        <taxon>Agaricomycotina</taxon>
        <taxon>Agaricomycetes</taxon>
        <taxon>Agaricomycetidae</taxon>
        <taxon>Agaricales</taxon>
        <taxon>Marasmiineae</taxon>
        <taxon>Mycenaceae</taxon>
        <taxon>Roridomyces</taxon>
    </lineage>
</organism>
<evidence type="ECO:0008006" key="4">
    <source>
        <dbReference type="Google" id="ProtNLM"/>
    </source>
</evidence>